<protein>
    <submittedName>
        <fullName evidence="2">Uncharacterized protein</fullName>
    </submittedName>
</protein>
<evidence type="ECO:0000313" key="2">
    <source>
        <dbReference type="EMBL" id="BCS28316.1"/>
    </source>
</evidence>
<dbReference type="Proteomes" id="UP000654913">
    <property type="component" value="Chromosome 6"/>
</dbReference>
<gene>
    <name evidence="2" type="ORF">APUU_61364A</name>
</gene>
<dbReference type="OrthoDB" id="5428055at2759"/>
<sequence length="181" mass="20147">MSAIHLRSPLSLLQRPKPVWENPELSIGTFRGVAKGALKYWDAQGPAQQAYDQICTDIQQVLNSSCGPVRCSSMVVYDIYMFGRETSTAVPHIMFSCKQPKSRKQAVAAVQRSGILHRFPGIEVGHWEYPPHILNMRLLASSGLEEDLDLDDSASHHFLQPIPDPEDPTETLTRPPMPSGI</sequence>
<evidence type="ECO:0000313" key="3">
    <source>
        <dbReference type="Proteomes" id="UP000654913"/>
    </source>
</evidence>
<reference evidence="2" key="2">
    <citation type="submission" date="2021-02" db="EMBL/GenBank/DDBJ databases">
        <title>Aspergillus puulaauensis MK2 genome sequence.</title>
        <authorList>
            <person name="Futagami T."/>
            <person name="Mori K."/>
            <person name="Kadooka C."/>
            <person name="Tanaka T."/>
        </authorList>
    </citation>
    <scope>NUCLEOTIDE SEQUENCE</scope>
    <source>
        <strain evidence="2">MK2</strain>
    </source>
</reference>
<dbReference type="EMBL" id="AP024448">
    <property type="protein sequence ID" value="BCS28316.1"/>
    <property type="molecule type" value="Genomic_DNA"/>
</dbReference>
<name>A0A7R8ARC3_9EURO</name>
<dbReference type="AlphaFoldDB" id="A0A7R8ARC3"/>
<accession>A0A7R8ARC3</accession>
<feature type="region of interest" description="Disordered" evidence="1">
    <location>
        <begin position="155"/>
        <end position="181"/>
    </location>
</feature>
<keyword evidence="3" id="KW-1185">Reference proteome</keyword>
<evidence type="ECO:0000256" key="1">
    <source>
        <dbReference type="SAM" id="MobiDB-lite"/>
    </source>
</evidence>
<organism evidence="2 3">
    <name type="scientific">Aspergillus puulaauensis</name>
    <dbReference type="NCBI Taxonomy" id="1220207"/>
    <lineage>
        <taxon>Eukaryota</taxon>
        <taxon>Fungi</taxon>
        <taxon>Dikarya</taxon>
        <taxon>Ascomycota</taxon>
        <taxon>Pezizomycotina</taxon>
        <taxon>Eurotiomycetes</taxon>
        <taxon>Eurotiomycetidae</taxon>
        <taxon>Eurotiales</taxon>
        <taxon>Aspergillaceae</taxon>
        <taxon>Aspergillus</taxon>
    </lineage>
</organism>
<dbReference type="GeneID" id="64978313"/>
<dbReference type="KEGG" id="apuu:APUU_61364A"/>
<proteinExistence type="predicted"/>
<reference evidence="2" key="1">
    <citation type="submission" date="2021-01" db="EMBL/GenBank/DDBJ databases">
        <authorList>
            <consortium name="Aspergillus puulaauensis MK2 genome sequencing consortium"/>
            <person name="Kazuki M."/>
            <person name="Futagami T."/>
        </authorList>
    </citation>
    <scope>NUCLEOTIDE SEQUENCE</scope>
    <source>
        <strain evidence="2">MK2</strain>
    </source>
</reference>
<dbReference type="RefSeq" id="XP_041560502.1">
    <property type="nucleotide sequence ID" value="XM_041694698.1"/>
</dbReference>